<dbReference type="InterPro" id="IPR018247">
    <property type="entry name" value="EF_Hand_1_Ca_BS"/>
</dbReference>
<evidence type="ECO:0000259" key="3">
    <source>
        <dbReference type="PROSITE" id="PS50222"/>
    </source>
</evidence>
<evidence type="ECO:0000313" key="5">
    <source>
        <dbReference type="Proteomes" id="UP000232323"/>
    </source>
</evidence>
<dbReference type="InterPro" id="IPR050230">
    <property type="entry name" value="CALM/Myosin/TropC-like"/>
</dbReference>
<dbReference type="AlphaFoldDB" id="A0A250X6L7"/>
<dbReference type="STRING" id="1157962.A0A250X6L7"/>
<dbReference type="FunFam" id="1.10.238.10:FF:000178">
    <property type="entry name" value="Calmodulin-2 A"/>
    <property type="match status" value="1"/>
</dbReference>
<feature type="domain" description="EF-hand" evidence="3">
    <location>
        <begin position="32"/>
        <end position="67"/>
    </location>
</feature>
<evidence type="ECO:0000256" key="2">
    <source>
        <dbReference type="ARBA" id="ARBA00022837"/>
    </source>
</evidence>
<organism evidence="4 5">
    <name type="scientific">Chlamydomonas eustigma</name>
    <dbReference type="NCBI Taxonomy" id="1157962"/>
    <lineage>
        <taxon>Eukaryota</taxon>
        <taxon>Viridiplantae</taxon>
        <taxon>Chlorophyta</taxon>
        <taxon>core chlorophytes</taxon>
        <taxon>Chlorophyceae</taxon>
        <taxon>CS clade</taxon>
        <taxon>Chlamydomonadales</taxon>
        <taxon>Chlamydomonadaceae</taxon>
        <taxon>Chlamydomonas</taxon>
    </lineage>
</organism>
<dbReference type="OrthoDB" id="343296at2759"/>
<evidence type="ECO:0000256" key="1">
    <source>
        <dbReference type="ARBA" id="ARBA00022737"/>
    </source>
</evidence>
<dbReference type="PROSITE" id="PS50222">
    <property type="entry name" value="EF_HAND_2"/>
    <property type="match status" value="2"/>
</dbReference>
<proteinExistence type="predicted"/>
<dbReference type="Gene3D" id="1.10.238.10">
    <property type="entry name" value="EF-hand"/>
    <property type="match status" value="1"/>
</dbReference>
<gene>
    <name evidence="4" type="ORF">CEUSTIGMA_g5852.t1</name>
</gene>
<keyword evidence="2" id="KW-0106">Calcium</keyword>
<feature type="domain" description="EF-hand" evidence="3">
    <location>
        <begin position="68"/>
        <end position="103"/>
    </location>
</feature>
<dbReference type="SMART" id="SM00054">
    <property type="entry name" value="EFh"/>
    <property type="match status" value="3"/>
</dbReference>
<comment type="caution">
    <text evidence="4">The sequence shown here is derived from an EMBL/GenBank/DDBJ whole genome shotgun (WGS) entry which is preliminary data.</text>
</comment>
<keyword evidence="5" id="KW-1185">Reference proteome</keyword>
<dbReference type="InterPro" id="IPR002048">
    <property type="entry name" value="EF_hand_dom"/>
</dbReference>
<dbReference type="SUPFAM" id="SSF47473">
    <property type="entry name" value="EF-hand"/>
    <property type="match status" value="1"/>
</dbReference>
<dbReference type="PANTHER" id="PTHR23048">
    <property type="entry name" value="MYOSIN LIGHT CHAIN 1, 3"/>
    <property type="match status" value="1"/>
</dbReference>
<sequence length="176" mass="20082">MKVSPFSLHSGTRVLAFTLAKESDKMTTLSEHEIKELREVFDLMDRDRGGALGGEEVKQLMEMLGMKVRDDEIEALIAEVDKDGSGEIDFEEFLLVMSKPKELPFSKQDVIRAFKLLANPDDPEGLITPETLEKALLKYCSHKVPEDEILRLLHNMDANPQGYINYMEKINMYMSK</sequence>
<dbReference type="PANTHER" id="PTHR23048:SF0">
    <property type="entry name" value="CALMODULIN LIKE 3"/>
    <property type="match status" value="1"/>
</dbReference>
<accession>A0A250X6L7</accession>
<dbReference type="Proteomes" id="UP000232323">
    <property type="component" value="Unassembled WGS sequence"/>
</dbReference>
<keyword evidence="1" id="KW-0677">Repeat</keyword>
<reference evidence="4 5" key="1">
    <citation type="submission" date="2017-08" db="EMBL/GenBank/DDBJ databases">
        <title>Acidophilic green algal genome provides insights into adaptation to an acidic environment.</title>
        <authorList>
            <person name="Hirooka S."/>
            <person name="Hirose Y."/>
            <person name="Kanesaki Y."/>
            <person name="Higuchi S."/>
            <person name="Fujiwara T."/>
            <person name="Onuma R."/>
            <person name="Era A."/>
            <person name="Ohbayashi R."/>
            <person name="Uzuka A."/>
            <person name="Nozaki H."/>
            <person name="Yoshikawa H."/>
            <person name="Miyagishima S.Y."/>
        </authorList>
    </citation>
    <scope>NUCLEOTIDE SEQUENCE [LARGE SCALE GENOMIC DNA]</scope>
    <source>
        <strain evidence="4 5">NIES-2499</strain>
    </source>
</reference>
<dbReference type="InterPro" id="IPR011992">
    <property type="entry name" value="EF-hand-dom_pair"/>
</dbReference>
<dbReference type="GO" id="GO:0016460">
    <property type="term" value="C:myosin II complex"/>
    <property type="evidence" value="ECO:0007669"/>
    <property type="project" value="TreeGrafter"/>
</dbReference>
<dbReference type="CDD" id="cd00051">
    <property type="entry name" value="EFh"/>
    <property type="match status" value="1"/>
</dbReference>
<dbReference type="EMBL" id="BEGY01000032">
    <property type="protein sequence ID" value="GAX78410.1"/>
    <property type="molecule type" value="Genomic_DNA"/>
</dbReference>
<dbReference type="PROSITE" id="PS00018">
    <property type="entry name" value="EF_HAND_1"/>
    <property type="match status" value="2"/>
</dbReference>
<dbReference type="Pfam" id="PF13499">
    <property type="entry name" value="EF-hand_7"/>
    <property type="match status" value="1"/>
</dbReference>
<protein>
    <recommendedName>
        <fullName evidence="3">EF-hand domain-containing protein</fullName>
    </recommendedName>
</protein>
<dbReference type="GO" id="GO:0005509">
    <property type="term" value="F:calcium ion binding"/>
    <property type="evidence" value="ECO:0007669"/>
    <property type="project" value="InterPro"/>
</dbReference>
<evidence type="ECO:0000313" key="4">
    <source>
        <dbReference type="EMBL" id="GAX78410.1"/>
    </source>
</evidence>
<name>A0A250X6L7_9CHLO</name>